<proteinExistence type="predicted"/>
<name>A0ABW9F385_9GAMM</name>
<dbReference type="RefSeq" id="WP_077175280.1">
    <property type="nucleotide sequence ID" value="NZ_CABHYG010000022.1"/>
</dbReference>
<gene>
    <name evidence="2" type="ORF">WFP14_19785</name>
</gene>
<protein>
    <submittedName>
        <fullName evidence="2">Uncharacterized protein</fullName>
    </submittedName>
</protein>
<keyword evidence="1" id="KW-0472">Membrane</keyword>
<keyword evidence="1" id="KW-1133">Transmembrane helix</keyword>
<evidence type="ECO:0000313" key="2">
    <source>
        <dbReference type="EMBL" id="MFM1348786.1"/>
    </source>
</evidence>
<sequence length="74" mass="8519">MNLKKIALITLSMAVRWLGLGLGSTGIGWGVWFFIFSDDNYRILWGLYCLLQSYIGFLVFRLGLNKITTEFDNH</sequence>
<accession>A0ABW9F385</accession>
<keyword evidence="1" id="KW-0812">Transmembrane</keyword>
<organism evidence="2 3">
    <name type="scientific">Yersinia proxima</name>
    <dbReference type="NCBI Taxonomy" id="2890316"/>
    <lineage>
        <taxon>Bacteria</taxon>
        <taxon>Pseudomonadati</taxon>
        <taxon>Pseudomonadota</taxon>
        <taxon>Gammaproteobacteria</taxon>
        <taxon>Enterobacterales</taxon>
        <taxon>Yersiniaceae</taxon>
        <taxon>Yersinia</taxon>
    </lineage>
</organism>
<feature type="transmembrane region" description="Helical" evidence="1">
    <location>
        <begin position="14"/>
        <end position="37"/>
    </location>
</feature>
<dbReference type="GeneID" id="93972927"/>
<keyword evidence="3" id="KW-1185">Reference proteome</keyword>
<evidence type="ECO:0000256" key="1">
    <source>
        <dbReference type="SAM" id="Phobius"/>
    </source>
</evidence>
<dbReference type="Proteomes" id="UP001629523">
    <property type="component" value="Unassembled WGS sequence"/>
</dbReference>
<feature type="transmembrane region" description="Helical" evidence="1">
    <location>
        <begin position="43"/>
        <end position="64"/>
    </location>
</feature>
<comment type="caution">
    <text evidence="2">The sequence shown here is derived from an EMBL/GenBank/DDBJ whole genome shotgun (WGS) entry which is preliminary data.</text>
</comment>
<evidence type="ECO:0000313" key="3">
    <source>
        <dbReference type="Proteomes" id="UP001629523"/>
    </source>
</evidence>
<reference evidence="2 3" key="1">
    <citation type="journal article" date="2024" name="Infect. Genet. Evol.">
        <title>Characteristics and comparative genome analysis of Yersinia enterocolitica and related species associated with human infections in Switzerland 2019-2023.</title>
        <authorList>
            <person name="Stevens M.J.A."/>
            <person name="Horlbog J.A."/>
            <person name="Diethelm A."/>
            <person name="Stephan R."/>
            <person name="Nuesch-Inderbinen M."/>
        </authorList>
    </citation>
    <scope>NUCLEOTIDE SEQUENCE [LARGE SCALE GENOMIC DNA]</scope>
    <source>
        <strain evidence="2 3">N20-0302</strain>
    </source>
</reference>
<dbReference type="EMBL" id="JBBEST010000014">
    <property type="protein sequence ID" value="MFM1348786.1"/>
    <property type="molecule type" value="Genomic_DNA"/>
</dbReference>